<dbReference type="PROSITE" id="PS51318">
    <property type="entry name" value="TAT"/>
    <property type="match status" value="1"/>
</dbReference>
<organism evidence="2">
    <name type="scientific">uncultured bacterium A1Q1_fos_2037</name>
    <dbReference type="NCBI Taxonomy" id="1256558"/>
    <lineage>
        <taxon>Bacteria</taxon>
        <taxon>environmental samples</taxon>
    </lineage>
</organism>
<feature type="signal peptide" evidence="1">
    <location>
        <begin position="1"/>
        <end position="29"/>
    </location>
</feature>
<keyword evidence="1" id="KW-0732">Signal</keyword>
<dbReference type="Gene3D" id="2.60.40.10">
    <property type="entry name" value="Immunoglobulins"/>
    <property type="match status" value="1"/>
</dbReference>
<dbReference type="EMBL" id="JX649901">
    <property type="protein sequence ID" value="AGC72435.1"/>
    <property type="molecule type" value="Genomic_DNA"/>
</dbReference>
<evidence type="ECO:0008006" key="3">
    <source>
        <dbReference type="Google" id="ProtNLM"/>
    </source>
</evidence>
<dbReference type="InterPro" id="IPR006311">
    <property type="entry name" value="TAT_signal"/>
</dbReference>
<feature type="chain" id="PRO_5003985259" description="Purple acid phosphatase N-terminal domain-containing protein" evidence="1">
    <location>
        <begin position="30"/>
        <end position="167"/>
    </location>
</feature>
<sequence>MPCPLLRNRLLAASAAILALVAWTGCRTAAPSAAPAAPLAPVAPIAPTAPIVGPAAVPGAPAAAAAPSPPYRNTIRWTTASEVDSFGFDVFRGESAEGPFERLNAKPIAGAGTSDESHSYAYVDETIDPTKDYYYYVESISIDGVREKFTPVNRAKAKAPSAAAPAP</sequence>
<reference evidence="2" key="1">
    <citation type="submission" date="2012-09" db="EMBL/GenBank/DDBJ databases">
        <title>Metagenomic Characterization of a Microbial Community in Wastewater Detects High Levels of Antibiotic Resistance.</title>
        <authorList>
            <person name="Abrams M."/>
            <person name="Caldwell A."/>
            <person name="Vandaei E."/>
            <person name="Lee W."/>
            <person name="Perrott J."/>
            <person name="Khan S.Y."/>
            <person name="Ta J."/>
            <person name="Romero D."/>
            <person name="Nguyen V."/>
            <person name="Pourmand N."/>
            <person name="Ouverney C.C."/>
        </authorList>
    </citation>
    <scope>NUCLEOTIDE SEQUENCE</scope>
</reference>
<dbReference type="AlphaFoldDB" id="L7W1J7"/>
<dbReference type="PROSITE" id="PS51257">
    <property type="entry name" value="PROKAR_LIPOPROTEIN"/>
    <property type="match status" value="1"/>
</dbReference>
<dbReference type="InterPro" id="IPR013783">
    <property type="entry name" value="Ig-like_fold"/>
</dbReference>
<protein>
    <recommendedName>
        <fullName evidence="3">Purple acid phosphatase N-terminal domain-containing protein</fullName>
    </recommendedName>
</protein>
<name>L7W1J7_9BACT</name>
<proteinExistence type="predicted"/>
<evidence type="ECO:0000313" key="2">
    <source>
        <dbReference type="EMBL" id="AGC72435.1"/>
    </source>
</evidence>
<evidence type="ECO:0000256" key="1">
    <source>
        <dbReference type="SAM" id="SignalP"/>
    </source>
</evidence>
<accession>L7W1J7</accession>